<evidence type="ECO:0000313" key="2">
    <source>
        <dbReference type="EMBL" id="TKD70188.1"/>
    </source>
</evidence>
<evidence type="ECO:0000256" key="1">
    <source>
        <dbReference type="SAM" id="Phobius"/>
    </source>
</evidence>
<keyword evidence="1" id="KW-1133">Transmembrane helix</keyword>
<gene>
    <name evidence="2" type="ORF">FBF83_13160</name>
</gene>
<dbReference type="RefSeq" id="WP_136947602.1">
    <property type="nucleotide sequence ID" value="NZ_SWFM01000003.1"/>
</dbReference>
<dbReference type="Proteomes" id="UP000310541">
    <property type="component" value="Unassembled WGS sequence"/>
</dbReference>
<proteinExistence type="predicted"/>
<feature type="transmembrane region" description="Helical" evidence="1">
    <location>
        <begin position="91"/>
        <end position="114"/>
    </location>
</feature>
<organism evidence="2 3">
    <name type="scientific">Guptibacillus hwajinpoensis</name>
    <dbReference type="NCBI Taxonomy" id="208199"/>
    <lineage>
        <taxon>Bacteria</taxon>
        <taxon>Bacillati</taxon>
        <taxon>Bacillota</taxon>
        <taxon>Bacilli</taxon>
        <taxon>Bacillales</taxon>
        <taxon>Guptibacillaceae</taxon>
        <taxon>Guptibacillus</taxon>
    </lineage>
</organism>
<sequence>MASFFLKCFLLVSLLLFGVLLGMEQASKNMNHMQASENTGAFQVKNASTGVEAEILGTSIKQDDLKKKQETLNHANEFNVLGELGATLSKWISTVIQAILSFVFTLVTTFLSFFQS</sequence>
<dbReference type="Pfam" id="PF12438">
    <property type="entry name" value="DUF3679"/>
    <property type="match status" value="1"/>
</dbReference>
<dbReference type="InterPro" id="IPR020534">
    <property type="entry name" value="Uncharacterised_YqxA"/>
</dbReference>
<keyword evidence="1" id="KW-0472">Membrane</keyword>
<protein>
    <submittedName>
        <fullName evidence="2">DUF3679 domain-containing protein</fullName>
    </submittedName>
</protein>
<reference evidence="2 3" key="1">
    <citation type="submission" date="2019-04" db="EMBL/GenBank/DDBJ databases">
        <title>Genome sequence of Bacillus hwajinpoensis strain Y2.</title>
        <authorList>
            <person name="Fair J.L."/>
            <person name="Maclea K.S."/>
        </authorList>
    </citation>
    <scope>NUCLEOTIDE SEQUENCE [LARGE SCALE GENOMIC DNA]</scope>
    <source>
        <strain evidence="2 3">Y2</strain>
    </source>
</reference>
<keyword evidence="1" id="KW-0812">Transmembrane</keyword>
<comment type="caution">
    <text evidence="2">The sequence shown here is derived from an EMBL/GenBank/DDBJ whole genome shotgun (WGS) entry which is preliminary data.</text>
</comment>
<dbReference type="AlphaFoldDB" id="A0A4V5PYI3"/>
<name>A0A4V5PYI3_9BACL</name>
<evidence type="ECO:0000313" key="3">
    <source>
        <dbReference type="Proteomes" id="UP000310541"/>
    </source>
</evidence>
<dbReference type="EMBL" id="SWFM01000003">
    <property type="protein sequence ID" value="TKD70188.1"/>
    <property type="molecule type" value="Genomic_DNA"/>
</dbReference>
<dbReference type="OrthoDB" id="2941402at2"/>
<accession>A0A4V5PYI3</accession>